<keyword evidence="12" id="KW-1185">Reference proteome</keyword>
<dbReference type="Proteomes" id="UP000298058">
    <property type="component" value="Unassembled WGS sequence"/>
</dbReference>
<evidence type="ECO:0000313" key="11">
    <source>
        <dbReference type="EMBL" id="TGN19208.1"/>
    </source>
</evidence>
<dbReference type="SUPFAM" id="SSF51905">
    <property type="entry name" value="FAD/NAD(P)-binding domain"/>
    <property type="match status" value="1"/>
</dbReference>
<dbReference type="EMBL" id="RQHW01000033">
    <property type="protein sequence ID" value="TGN19208.1"/>
    <property type="molecule type" value="Genomic_DNA"/>
</dbReference>
<keyword evidence="1" id="KW-0963">Cytoplasm</keyword>
<evidence type="ECO:0000256" key="9">
    <source>
        <dbReference type="ARBA" id="ARBA00023268"/>
    </source>
</evidence>
<evidence type="ECO:0000259" key="10">
    <source>
        <dbReference type="Pfam" id="PF01266"/>
    </source>
</evidence>
<dbReference type="GO" id="GO:0005737">
    <property type="term" value="C:cytoplasm"/>
    <property type="evidence" value="ECO:0007669"/>
    <property type="project" value="TreeGrafter"/>
</dbReference>
<dbReference type="NCBIfam" id="TIGR03197">
    <property type="entry name" value="MnmC_Cterm"/>
    <property type="match status" value="1"/>
</dbReference>
<dbReference type="GO" id="GO:0008168">
    <property type="term" value="F:methyltransferase activity"/>
    <property type="evidence" value="ECO:0007669"/>
    <property type="project" value="UniProtKB-KW"/>
</dbReference>
<keyword evidence="7" id="KW-0274">FAD</keyword>
<evidence type="ECO:0000256" key="3">
    <source>
        <dbReference type="ARBA" id="ARBA00022630"/>
    </source>
</evidence>
<organism evidence="11 12">
    <name type="scientific">Leptospira idonii</name>
    <dbReference type="NCBI Taxonomy" id="1193500"/>
    <lineage>
        <taxon>Bacteria</taxon>
        <taxon>Pseudomonadati</taxon>
        <taxon>Spirochaetota</taxon>
        <taxon>Spirochaetia</taxon>
        <taxon>Leptospirales</taxon>
        <taxon>Leptospiraceae</taxon>
        <taxon>Leptospira</taxon>
    </lineage>
</organism>
<evidence type="ECO:0000256" key="2">
    <source>
        <dbReference type="ARBA" id="ARBA00022603"/>
    </source>
</evidence>
<dbReference type="Pfam" id="PF01266">
    <property type="entry name" value="DAO"/>
    <property type="match status" value="1"/>
</dbReference>
<dbReference type="Gene3D" id="3.30.9.10">
    <property type="entry name" value="D-Amino Acid Oxidase, subunit A, domain 2"/>
    <property type="match status" value="1"/>
</dbReference>
<keyword evidence="8" id="KW-0560">Oxidoreductase</keyword>
<dbReference type="GO" id="GO:0016645">
    <property type="term" value="F:oxidoreductase activity, acting on the CH-NH group of donors"/>
    <property type="evidence" value="ECO:0007669"/>
    <property type="project" value="InterPro"/>
</dbReference>
<dbReference type="Gene3D" id="3.50.50.60">
    <property type="entry name" value="FAD/NAD(P)-binding domain"/>
    <property type="match status" value="1"/>
</dbReference>
<keyword evidence="6" id="KW-0819">tRNA processing</keyword>
<accession>A0A4R9M321</accession>
<sequence length="418" mass="48002">MADSHAQTEVYEAVVIGGGIAGASVAYSLAKRKIKTLLLEKRQNLAEGASGNPVGLIYPFLTKHKTSESEFSLFAFRFLNEEWNRIRESFRSIRTDRKVDHFSKEGIHFLTQTETDKDRYHTALSTHNVPETEAEIKKQTSFSQDKESVFFKNGKTVSPPLFTETICRLAEDHLTIHTSEEFIRWEDGSPIEMETEQKKYRSQFLFLCNSNEISEDHRTKWMTLRKVRGQIVRLPKDDLLIPLDHSVLFGNYITEDLGYGSVLGASFDEFKWEEEPRVSESVDMIRSAKSVFPESNAYWDKLLSSPEALQTRVSFRSQTQDRRPVLGNLPDAEIFQKENPYKKGESHIRKSPKIKYHNNVYVLGGLGSRGLTHSLLSAEIIVREALSEPSLLPQNLRDDFRPERFLLRNWKRGIPIGS</sequence>
<dbReference type="GO" id="GO:0032259">
    <property type="term" value="P:methylation"/>
    <property type="evidence" value="ECO:0007669"/>
    <property type="project" value="UniProtKB-KW"/>
</dbReference>
<dbReference type="PANTHER" id="PTHR13847">
    <property type="entry name" value="SARCOSINE DEHYDROGENASE-RELATED"/>
    <property type="match status" value="1"/>
</dbReference>
<protein>
    <submittedName>
        <fullName evidence="11">FAD-dependent oxidoreductase</fullName>
    </submittedName>
</protein>
<evidence type="ECO:0000256" key="6">
    <source>
        <dbReference type="ARBA" id="ARBA00022694"/>
    </source>
</evidence>
<comment type="caution">
    <text evidence="11">The sequence shown here is derived from an EMBL/GenBank/DDBJ whole genome shotgun (WGS) entry which is preliminary data.</text>
</comment>
<dbReference type="AlphaFoldDB" id="A0A4R9M321"/>
<keyword evidence="5" id="KW-0949">S-adenosyl-L-methionine</keyword>
<keyword evidence="9" id="KW-0511">Multifunctional enzyme</keyword>
<reference evidence="11" key="1">
    <citation type="journal article" date="2019" name="PLoS Negl. Trop. Dis.">
        <title>Revisiting the worldwide diversity of Leptospira species in the environment.</title>
        <authorList>
            <person name="Vincent A.T."/>
            <person name="Schiettekatte O."/>
            <person name="Bourhy P."/>
            <person name="Veyrier F.J."/>
            <person name="Picardeau M."/>
        </authorList>
    </citation>
    <scope>NUCLEOTIDE SEQUENCE [LARGE SCALE GENOMIC DNA]</scope>
    <source>
        <strain evidence="11">201300427</strain>
    </source>
</reference>
<evidence type="ECO:0000256" key="4">
    <source>
        <dbReference type="ARBA" id="ARBA00022679"/>
    </source>
</evidence>
<dbReference type="RefSeq" id="WP_135760393.1">
    <property type="nucleotide sequence ID" value="NZ_RQHW01000033.1"/>
</dbReference>
<evidence type="ECO:0000256" key="1">
    <source>
        <dbReference type="ARBA" id="ARBA00022490"/>
    </source>
</evidence>
<dbReference type="InterPro" id="IPR006076">
    <property type="entry name" value="FAD-dep_OxRdtase"/>
</dbReference>
<proteinExistence type="predicted"/>
<name>A0A4R9M321_9LEPT</name>
<dbReference type="InterPro" id="IPR036188">
    <property type="entry name" value="FAD/NAD-bd_sf"/>
</dbReference>
<evidence type="ECO:0000313" key="12">
    <source>
        <dbReference type="Proteomes" id="UP000298058"/>
    </source>
</evidence>
<dbReference type="GO" id="GO:0008033">
    <property type="term" value="P:tRNA processing"/>
    <property type="evidence" value="ECO:0007669"/>
    <property type="project" value="UniProtKB-KW"/>
</dbReference>
<dbReference type="InterPro" id="IPR017610">
    <property type="entry name" value="tRNA_S-uridine_synth_MnmC_C"/>
</dbReference>
<dbReference type="OrthoDB" id="342348at2"/>
<keyword evidence="3" id="KW-0285">Flavoprotein</keyword>
<evidence type="ECO:0000256" key="7">
    <source>
        <dbReference type="ARBA" id="ARBA00022827"/>
    </source>
</evidence>
<keyword evidence="4" id="KW-0808">Transferase</keyword>
<dbReference type="PANTHER" id="PTHR13847:SF283">
    <property type="entry name" value="TRNA 5-METHYLAMINOMETHYL-2-THIOURIDINE BIOSYNTHESIS BIFUNCTIONAL PROTEIN MNMC"/>
    <property type="match status" value="1"/>
</dbReference>
<feature type="domain" description="FAD dependent oxidoreductase" evidence="10">
    <location>
        <begin position="13"/>
        <end position="382"/>
    </location>
</feature>
<keyword evidence="2" id="KW-0489">Methyltransferase</keyword>
<evidence type="ECO:0000256" key="8">
    <source>
        <dbReference type="ARBA" id="ARBA00023002"/>
    </source>
</evidence>
<gene>
    <name evidence="11" type="ORF">EHS15_09830</name>
</gene>
<evidence type="ECO:0000256" key="5">
    <source>
        <dbReference type="ARBA" id="ARBA00022691"/>
    </source>
</evidence>